<name>A0A3E1NQ69_9BACT</name>
<dbReference type="RefSeq" id="WP_116845816.1">
    <property type="nucleotide sequence ID" value="NZ_QTJU01000001.1"/>
</dbReference>
<proteinExistence type="predicted"/>
<dbReference type="EMBL" id="QTJU01000001">
    <property type="protein sequence ID" value="RFM30060.1"/>
    <property type="molecule type" value="Genomic_DNA"/>
</dbReference>
<accession>A0A3E1NQ69</accession>
<evidence type="ECO:0000313" key="1">
    <source>
        <dbReference type="EMBL" id="RFM30060.1"/>
    </source>
</evidence>
<gene>
    <name evidence="1" type="ORF">DXN05_03550</name>
</gene>
<sequence>MVRNKEIFIEVREQQAYAFCNQCGVNWSSLESQDAEGDEQYEYCPQCKSDHALEPGHAGECFYYSAIEGKVFSLSTGLPKVTPAPFVPVKPERGWEPKKWLAQTEQRDKTELDALDAYVDCFFKNGPEAAETAYFKTFKKTQK</sequence>
<evidence type="ECO:0000313" key="2">
    <source>
        <dbReference type="Proteomes" id="UP000261284"/>
    </source>
</evidence>
<organism evidence="1 2">
    <name type="scientific">Deminuibacter soli</name>
    <dbReference type="NCBI Taxonomy" id="2291815"/>
    <lineage>
        <taxon>Bacteria</taxon>
        <taxon>Pseudomonadati</taxon>
        <taxon>Bacteroidota</taxon>
        <taxon>Chitinophagia</taxon>
        <taxon>Chitinophagales</taxon>
        <taxon>Chitinophagaceae</taxon>
        <taxon>Deminuibacter</taxon>
    </lineage>
</organism>
<keyword evidence="2" id="KW-1185">Reference proteome</keyword>
<comment type="caution">
    <text evidence="1">The sequence shown here is derived from an EMBL/GenBank/DDBJ whole genome shotgun (WGS) entry which is preliminary data.</text>
</comment>
<protein>
    <submittedName>
        <fullName evidence="1">Uncharacterized protein</fullName>
    </submittedName>
</protein>
<reference evidence="1 2" key="1">
    <citation type="submission" date="2018-08" db="EMBL/GenBank/DDBJ databases">
        <title>Chitinophagaceae sp. K23C18032701, a novel bacterium isolated from forest soil.</title>
        <authorList>
            <person name="Wang C."/>
        </authorList>
    </citation>
    <scope>NUCLEOTIDE SEQUENCE [LARGE SCALE GENOMIC DNA]</scope>
    <source>
        <strain evidence="1 2">K23C18032701</strain>
    </source>
</reference>
<dbReference type="Proteomes" id="UP000261284">
    <property type="component" value="Unassembled WGS sequence"/>
</dbReference>
<dbReference type="AlphaFoldDB" id="A0A3E1NQ69"/>